<evidence type="ECO:0000313" key="2">
    <source>
        <dbReference type="Proteomes" id="UP001195483"/>
    </source>
</evidence>
<dbReference type="Proteomes" id="UP001195483">
    <property type="component" value="Unassembled WGS sequence"/>
</dbReference>
<sequence length="78" mass="8838">MSKLRVKECHPDSLSMRSAMVQSYARLASCMVESALPPTSPGRWTLGQSVYITFLSTPMRLVREDLQVVQEDTELHLK</sequence>
<comment type="caution">
    <text evidence="1">The sequence shown here is derived from an EMBL/GenBank/DDBJ whole genome shotgun (WGS) entry which is preliminary data.</text>
</comment>
<gene>
    <name evidence="1" type="ORF">CHS0354_032592</name>
</gene>
<proteinExistence type="predicted"/>
<dbReference type="AlphaFoldDB" id="A0AAE0W8R3"/>
<accession>A0AAE0W8R3</accession>
<reference evidence="1" key="2">
    <citation type="journal article" date="2021" name="Genome Biol. Evol.">
        <title>Developing a high-quality reference genome for a parasitic bivalve with doubly uniparental inheritance (Bivalvia: Unionida).</title>
        <authorList>
            <person name="Smith C.H."/>
        </authorList>
    </citation>
    <scope>NUCLEOTIDE SEQUENCE</scope>
    <source>
        <strain evidence="1">CHS0354</strain>
        <tissue evidence="1">Mantle</tissue>
    </source>
</reference>
<name>A0AAE0W8R3_9BIVA</name>
<reference evidence="1" key="1">
    <citation type="journal article" date="2021" name="Genome Biol. Evol.">
        <title>A High-Quality Reference Genome for a Parasitic Bivalve with Doubly Uniparental Inheritance (Bivalvia: Unionida).</title>
        <authorList>
            <person name="Smith C.H."/>
        </authorList>
    </citation>
    <scope>NUCLEOTIDE SEQUENCE</scope>
    <source>
        <strain evidence="1">CHS0354</strain>
    </source>
</reference>
<organism evidence="1 2">
    <name type="scientific">Potamilus streckersoni</name>
    <dbReference type="NCBI Taxonomy" id="2493646"/>
    <lineage>
        <taxon>Eukaryota</taxon>
        <taxon>Metazoa</taxon>
        <taxon>Spiralia</taxon>
        <taxon>Lophotrochozoa</taxon>
        <taxon>Mollusca</taxon>
        <taxon>Bivalvia</taxon>
        <taxon>Autobranchia</taxon>
        <taxon>Heteroconchia</taxon>
        <taxon>Palaeoheterodonta</taxon>
        <taxon>Unionida</taxon>
        <taxon>Unionoidea</taxon>
        <taxon>Unionidae</taxon>
        <taxon>Ambleminae</taxon>
        <taxon>Lampsilini</taxon>
        <taxon>Potamilus</taxon>
    </lineage>
</organism>
<dbReference type="EMBL" id="JAEAOA010001918">
    <property type="protein sequence ID" value="KAK3605641.1"/>
    <property type="molecule type" value="Genomic_DNA"/>
</dbReference>
<evidence type="ECO:0000313" key="1">
    <source>
        <dbReference type="EMBL" id="KAK3605641.1"/>
    </source>
</evidence>
<keyword evidence="2" id="KW-1185">Reference proteome</keyword>
<reference evidence="1" key="3">
    <citation type="submission" date="2023-05" db="EMBL/GenBank/DDBJ databases">
        <authorList>
            <person name="Smith C.H."/>
        </authorList>
    </citation>
    <scope>NUCLEOTIDE SEQUENCE</scope>
    <source>
        <strain evidence="1">CHS0354</strain>
        <tissue evidence="1">Mantle</tissue>
    </source>
</reference>
<feature type="non-terminal residue" evidence="1">
    <location>
        <position position="78"/>
    </location>
</feature>
<protein>
    <submittedName>
        <fullName evidence="1">Uncharacterized protein</fullName>
    </submittedName>
</protein>